<dbReference type="Proteomes" id="UP000324800">
    <property type="component" value="Unassembled WGS sequence"/>
</dbReference>
<comment type="caution">
    <text evidence="1">The sequence shown here is derived from an EMBL/GenBank/DDBJ whole genome shotgun (WGS) entry which is preliminary data.</text>
</comment>
<feature type="non-terminal residue" evidence="1">
    <location>
        <position position="177"/>
    </location>
</feature>
<name>A0A5J4T7W2_9EUKA</name>
<reference evidence="1 2" key="1">
    <citation type="submission" date="2019-03" db="EMBL/GenBank/DDBJ databases">
        <title>Single cell metagenomics reveals metabolic interactions within the superorganism composed of flagellate Streblomastix strix and complex community of Bacteroidetes bacteria on its surface.</title>
        <authorList>
            <person name="Treitli S.C."/>
            <person name="Kolisko M."/>
            <person name="Husnik F."/>
            <person name="Keeling P."/>
            <person name="Hampl V."/>
        </authorList>
    </citation>
    <scope>NUCLEOTIDE SEQUENCE [LARGE SCALE GENOMIC DNA]</scope>
    <source>
        <strain evidence="1">ST1C</strain>
    </source>
</reference>
<evidence type="ECO:0000313" key="1">
    <source>
        <dbReference type="EMBL" id="KAA6353893.1"/>
    </source>
</evidence>
<protein>
    <submittedName>
        <fullName evidence="1">Uncharacterized protein</fullName>
    </submittedName>
</protein>
<accession>A0A5J4T7W2</accession>
<dbReference type="AlphaFoldDB" id="A0A5J4T7W2"/>
<organism evidence="1 2">
    <name type="scientific">Streblomastix strix</name>
    <dbReference type="NCBI Taxonomy" id="222440"/>
    <lineage>
        <taxon>Eukaryota</taxon>
        <taxon>Metamonada</taxon>
        <taxon>Preaxostyla</taxon>
        <taxon>Oxymonadida</taxon>
        <taxon>Streblomastigidae</taxon>
        <taxon>Streblomastix</taxon>
    </lineage>
</organism>
<evidence type="ECO:0000313" key="2">
    <source>
        <dbReference type="Proteomes" id="UP000324800"/>
    </source>
</evidence>
<dbReference type="EMBL" id="SNRW01037260">
    <property type="protein sequence ID" value="KAA6353893.1"/>
    <property type="molecule type" value="Genomic_DNA"/>
</dbReference>
<gene>
    <name evidence="1" type="ORF">EZS28_050580</name>
</gene>
<sequence>MGRRTGRDKSYRRQQIIKTTTLITSYDNTKHITLEKGTKRKYSRKSKEKIPALMDQMIKEKSKTETIIEVKEEINEKVNEEPIIRYKNDHSELLDKHDEEHRLKHEQEETKAKQLIDILFPFFAQQMQDIMNKTISERVKNVMVDVVNYTKVALQESQKKYVTGKMIDLSIVEDSQL</sequence>
<proteinExistence type="predicted"/>